<dbReference type="PANTHER" id="PTHR23407">
    <property type="entry name" value="ATPASE INHIBITOR/5-FORMYLTETRAHYDROFOLATE CYCLO-LIGASE"/>
    <property type="match status" value="1"/>
</dbReference>
<sequence length="197" mass="22474">MHDKATLRRHLRRQRLNLTATERRSAQAQVCRLLKPLLRRGKNIGMYLASGSELNISAILPDAMRQGCQLYTPYIEPNQRRLWFTPYPAAPQHGHHVLNILQYEGKKRRLEQLDIVLMPLIGIDQRGMRLGQGGGFYDTSLSFGRAQQPLRIGIGFAVQQYDHIPNEAHDQALDAFVCENGITVFSTRARAWLAPYV</sequence>
<dbReference type="PIRSF" id="PIRSF006806">
    <property type="entry name" value="FTHF_cligase"/>
    <property type="match status" value="1"/>
</dbReference>
<keyword evidence="2 4" id="KW-0547">Nucleotide-binding</keyword>
<keyword evidence="4" id="KW-0460">Magnesium</keyword>
<dbReference type="EMBL" id="CP091511">
    <property type="protein sequence ID" value="UOO90669.1"/>
    <property type="molecule type" value="Genomic_DNA"/>
</dbReference>
<keyword evidence="6" id="KW-1185">Reference proteome</keyword>
<organism evidence="5 6">
    <name type="scientific">Vitreoscilla massiliensis</name>
    <dbReference type="NCBI Taxonomy" id="1689272"/>
    <lineage>
        <taxon>Bacteria</taxon>
        <taxon>Pseudomonadati</taxon>
        <taxon>Pseudomonadota</taxon>
        <taxon>Betaproteobacteria</taxon>
        <taxon>Neisseriales</taxon>
        <taxon>Neisseriaceae</taxon>
        <taxon>Vitreoscilla</taxon>
    </lineage>
</organism>
<comment type="cofactor">
    <cofactor evidence="4">
        <name>Mg(2+)</name>
        <dbReference type="ChEBI" id="CHEBI:18420"/>
    </cofactor>
</comment>
<evidence type="ECO:0000313" key="6">
    <source>
        <dbReference type="Proteomes" id="UP000832011"/>
    </source>
</evidence>
<evidence type="ECO:0000313" key="5">
    <source>
        <dbReference type="EMBL" id="UOO90669.1"/>
    </source>
</evidence>
<comment type="similarity">
    <text evidence="1 4">Belongs to the 5-formyltetrahydrofolate cyclo-ligase family.</text>
</comment>
<protein>
    <recommendedName>
        <fullName evidence="4">5-formyltetrahydrofolate cyclo-ligase</fullName>
        <ecNumber evidence="4">6.3.3.2</ecNumber>
    </recommendedName>
</protein>
<evidence type="ECO:0000256" key="4">
    <source>
        <dbReference type="RuleBase" id="RU361279"/>
    </source>
</evidence>
<reference evidence="5 6" key="1">
    <citation type="journal article" date="2022" name="Res Sq">
        <title>Evolution of multicellular longitudinally dividing oral cavity symbionts (Neisseriaceae).</title>
        <authorList>
            <person name="Nyongesa S."/>
            <person name="Weber P."/>
            <person name="Bernet E."/>
            <person name="Pullido F."/>
            <person name="Nieckarz M."/>
            <person name="Delaby M."/>
            <person name="Nieves C."/>
            <person name="Viehboeck T."/>
            <person name="Krause N."/>
            <person name="Rivera-Millot A."/>
            <person name="Nakamura A."/>
            <person name="Vischer N."/>
            <person name="VanNieuwenhze M."/>
            <person name="Brun Y."/>
            <person name="Cava F."/>
            <person name="Bulgheresi S."/>
            <person name="Veyrier F."/>
        </authorList>
    </citation>
    <scope>NUCLEOTIDE SEQUENCE [LARGE SCALE GENOMIC DNA]</scope>
    <source>
        <strain evidence="5 6">SN4</strain>
    </source>
</reference>
<dbReference type="GO" id="GO:0030272">
    <property type="term" value="F:5-formyltetrahydrofolate cyclo-ligase activity"/>
    <property type="evidence" value="ECO:0007669"/>
    <property type="project" value="UniProtKB-EC"/>
</dbReference>
<name>A0ABY4E4H7_9NEIS</name>
<dbReference type="InterPro" id="IPR037171">
    <property type="entry name" value="NagB/RpiA_transferase-like"/>
</dbReference>
<dbReference type="NCBIfam" id="TIGR02727">
    <property type="entry name" value="MTHFS_bact"/>
    <property type="match status" value="1"/>
</dbReference>
<dbReference type="Gene3D" id="3.40.50.10420">
    <property type="entry name" value="NagB/RpiA/CoA transferase-like"/>
    <property type="match status" value="1"/>
</dbReference>
<gene>
    <name evidence="5" type="ORF">LVJ82_06780</name>
</gene>
<evidence type="ECO:0000256" key="1">
    <source>
        <dbReference type="ARBA" id="ARBA00010638"/>
    </source>
</evidence>
<dbReference type="EC" id="6.3.3.2" evidence="4"/>
<keyword evidence="5" id="KW-0436">Ligase</keyword>
<dbReference type="Pfam" id="PF01812">
    <property type="entry name" value="5-FTHF_cyc-lig"/>
    <property type="match status" value="1"/>
</dbReference>
<evidence type="ECO:0000256" key="2">
    <source>
        <dbReference type="ARBA" id="ARBA00022741"/>
    </source>
</evidence>
<dbReference type="InterPro" id="IPR002698">
    <property type="entry name" value="FTHF_cligase"/>
</dbReference>
<keyword evidence="4" id="KW-0479">Metal-binding</keyword>
<comment type="catalytic activity">
    <reaction evidence="4">
        <text>(6S)-5-formyl-5,6,7,8-tetrahydrofolate + ATP = (6R)-5,10-methenyltetrahydrofolate + ADP + phosphate</text>
        <dbReference type="Rhea" id="RHEA:10488"/>
        <dbReference type="ChEBI" id="CHEBI:30616"/>
        <dbReference type="ChEBI" id="CHEBI:43474"/>
        <dbReference type="ChEBI" id="CHEBI:57455"/>
        <dbReference type="ChEBI" id="CHEBI:57457"/>
        <dbReference type="ChEBI" id="CHEBI:456216"/>
        <dbReference type="EC" id="6.3.3.2"/>
    </reaction>
</comment>
<dbReference type="RefSeq" id="WP_058304994.1">
    <property type="nucleotide sequence ID" value="NZ_CABKVG010000005.1"/>
</dbReference>
<proteinExistence type="inferred from homology"/>
<evidence type="ECO:0000256" key="3">
    <source>
        <dbReference type="ARBA" id="ARBA00022840"/>
    </source>
</evidence>
<dbReference type="PANTHER" id="PTHR23407:SF1">
    <property type="entry name" value="5-FORMYLTETRAHYDROFOLATE CYCLO-LIGASE"/>
    <property type="match status" value="1"/>
</dbReference>
<dbReference type="InterPro" id="IPR024185">
    <property type="entry name" value="FTHF_cligase-like_sf"/>
</dbReference>
<dbReference type="SUPFAM" id="SSF100950">
    <property type="entry name" value="NagB/RpiA/CoA transferase-like"/>
    <property type="match status" value="1"/>
</dbReference>
<accession>A0ABY4E4H7</accession>
<dbReference type="Proteomes" id="UP000832011">
    <property type="component" value="Chromosome"/>
</dbReference>
<keyword evidence="3 4" id="KW-0067">ATP-binding</keyword>